<gene>
    <name evidence="3" type="ORF">SAMN05444581_101216</name>
</gene>
<dbReference type="PANTHER" id="PTHR42951">
    <property type="entry name" value="METALLO-BETA-LACTAMASE DOMAIN-CONTAINING"/>
    <property type="match status" value="1"/>
</dbReference>
<dbReference type="InterPro" id="IPR001279">
    <property type="entry name" value="Metallo-B-lactamas"/>
</dbReference>
<dbReference type="InterPro" id="IPR050855">
    <property type="entry name" value="NDM-1-like"/>
</dbReference>
<dbReference type="OrthoDB" id="420651at2"/>
<reference evidence="3 4" key="1">
    <citation type="submission" date="2016-10" db="EMBL/GenBank/DDBJ databases">
        <authorList>
            <person name="de Groot N.N."/>
        </authorList>
    </citation>
    <scope>NUCLEOTIDE SEQUENCE [LARGE SCALE GENOMIC DNA]</scope>
    <source>
        <strain evidence="3 4">NE2</strain>
    </source>
</reference>
<dbReference type="Pfam" id="PF00753">
    <property type="entry name" value="Lactamase_B"/>
    <property type="match status" value="1"/>
</dbReference>
<evidence type="ECO:0000256" key="1">
    <source>
        <dbReference type="SAM" id="SignalP"/>
    </source>
</evidence>
<evidence type="ECO:0000313" key="3">
    <source>
        <dbReference type="EMBL" id="SFK00425.1"/>
    </source>
</evidence>
<feature type="domain" description="Metallo-beta-lactamase" evidence="2">
    <location>
        <begin position="284"/>
        <end position="469"/>
    </location>
</feature>
<feature type="chain" id="PRO_5011458862" evidence="1">
    <location>
        <begin position="25"/>
        <end position="488"/>
    </location>
</feature>
<dbReference type="RefSeq" id="WP_091676173.1">
    <property type="nucleotide sequence ID" value="NZ_FOSN01000001.1"/>
</dbReference>
<dbReference type="Gene3D" id="3.60.15.10">
    <property type="entry name" value="Ribonuclease Z/Hydroxyacylglutathione hydrolase-like"/>
    <property type="match status" value="1"/>
</dbReference>
<accession>A0A1I3VYX2</accession>
<protein>
    <submittedName>
        <fullName evidence="3">Glyoxylase, beta-lactamase superfamily II</fullName>
    </submittedName>
</protein>
<dbReference type="AlphaFoldDB" id="A0A1I3VYX2"/>
<feature type="signal peptide" evidence="1">
    <location>
        <begin position="1"/>
        <end position="24"/>
    </location>
</feature>
<organism evidence="3 4">
    <name type="scientific">Methylocapsa palsarum</name>
    <dbReference type="NCBI Taxonomy" id="1612308"/>
    <lineage>
        <taxon>Bacteria</taxon>
        <taxon>Pseudomonadati</taxon>
        <taxon>Pseudomonadota</taxon>
        <taxon>Alphaproteobacteria</taxon>
        <taxon>Hyphomicrobiales</taxon>
        <taxon>Beijerinckiaceae</taxon>
        <taxon>Methylocapsa</taxon>
    </lineage>
</organism>
<dbReference type="STRING" id="1612308.SAMN05444581_101216"/>
<name>A0A1I3VYX2_9HYPH</name>
<dbReference type="Proteomes" id="UP000198755">
    <property type="component" value="Unassembled WGS sequence"/>
</dbReference>
<evidence type="ECO:0000259" key="2">
    <source>
        <dbReference type="SMART" id="SM00849"/>
    </source>
</evidence>
<dbReference type="EMBL" id="FOSN01000001">
    <property type="protein sequence ID" value="SFK00425.1"/>
    <property type="molecule type" value="Genomic_DNA"/>
</dbReference>
<keyword evidence="1" id="KW-0732">Signal</keyword>
<dbReference type="SUPFAM" id="SSF56281">
    <property type="entry name" value="Metallo-hydrolase/oxidoreductase"/>
    <property type="match status" value="1"/>
</dbReference>
<evidence type="ECO:0000313" key="4">
    <source>
        <dbReference type="Proteomes" id="UP000198755"/>
    </source>
</evidence>
<dbReference type="InterPro" id="IPR036866">
    <property type="entry name" value="RibonucZ/Hydroxyglut_hydro"/>
</dbReference>
<sequence length="488" mass="52381">MQKALFPIGGLALAITLAASPSNAASLQEAAAAVGAANAKAIEFSGSGRWFQFGQAPNPTLPWPQFDVSSYTASINYDAPSARVQIVRRQTIEPGRQRPAPVEQKPDLYVNGAQAWTLAPPPNSPPGTAPVATAQPAAVEERIAEIWATPQGFLKAALAANAKSEPSGANVEVSFTAGGKYRYSGTINDKNQLETVRTWIDNPVLGDTLVETSFRDYKDFAGVSFPAHIARIEGGHPVLDLNVAAVKLNPPVDIPVPQALVSAPQTNVVSNKLADGVYYLTGGTHHSVAIEQRDHVVLIEAPLNEERSLAVIDKIKEIIPNKPVKFVVASHVHFDHSGGLRTFVDADAIIVAHELDKPYFEKAWAAPRTLNPDRLAKSQKTAKFETYADKDFLFDGSRTIQIHRIAGNGHSDDLALVYLPAEKILIEADAYTPLPPNAPPPPSVNPYSVNLYETIQKLKLDVNQIAALHGPGVVTLADLRAFIGPATN</sequence>
<keyword evidence="4" id="KW-1185">Reference proteome</keyword>
<dbReference type="PANTHER" id="PTHR42951:SF20">
    <property type="entry name" value="BETA LACTAMASE"/>
    <property type="match status" value="1"/>
</dbReference>
<proteinExistence type="predicted"/>
<dbReference type="SMART" id="SM00849">
    <property type="entry name" value="Lactamase_B"/>
    <property type="match status" value="1"/>
</dbReference>